<dbReference type="PIRSF" id="PIRSF026640">
    <property type="entry name" value="Peripl_chor_mut"/>
    <property type="match status" value="1"/>
</dbReference>
<dbReference type="InterPro" id="IPR036263">
    <property type="entry name" value="Chorismate_II_sf"/>
</dbReference>
<dbReference type="SMART" id="SM00830">
    <property type="entry name" value="CM_2"/>
    <property type="match status" value="1"/>
</dbReference>
<gene>
    <name evidence="7" type="ORF">SAMN04489732_108303</name>
</gene>
<dbReference type="STRING" id="394193.SAMN04489732_108303"/>
<dbReference type="PANTHER" id="PTHR38041:SF2">
    <property type="entry name" value="SECRETED CHORISMATE MUTASE"/>
    <property type="match status" value="1"/>
</dbReference>
<accession>A0A1H8XR20</accession>
<comment type="pathway">
    <text evidence="1 5">Metabolic intermediate biosynthesis; prephenate biosynthesis; prephenate from chorismate: step 1/1.</text>
</comment>
<evidence type="ECO:0000256" key="1">
    <source>
        <dbReference type="ARBA" id="ARBA00004817"/>
    </source>
</evidence>
<reference evidence="7 8" key="1">
    <citation type="submission" date="2016-10" db="EMBL/GenBank/DDBJ databases">
        <authorList>
            <person name="de Groot N.N."/>
        </authorList>
    </citation>
    <scope>NUCLEOTIDE SEQUENCE [LARGE SCALE GENOMIC DNA]</scope>
    <source>
        <strain evidence="7 8">DSM 44993</strain>
    </source>
</reference>
<dbReference type="Proteomes" id="UP000198582">
    <property type="component" value="Unassembled WGS sequence"/>
</dbReference>
<evidence type="ECO:0000256" key="2">
    <source>
        <dbReference type="ARBA" id="ARBA00012404"/>
    </source>
</evidence>
<organism evidence="7 8">
    <name type="scientific">Amycolatopsis saalfeldensis</name>
    <dbReference type="NCBI Taxonomy" id="394193"/>
    <lineage>
        <taxon>Bacteria</taxon>
        <taxon>Bacillati</taxon>
        <taxon>Actinomycetota</taxon>
        <taxon>Actinomycetes</taxon>
        <taxon>Pseudonocardiales</taxon>
        <taxon>Pseudonocardiaceae</taxon>
        <taxon>Amycolatopsis</taxon>
    </lineage>
</organism>
<comment type="function">
    <text evidence="5">Catalyzes the Claisen rearrangement of chorismate to prephenate.</text>
</comment>
<evidence type="ECO:0000313" key="7">
    <source>
        <dbReference type="EMBL" id="SEP42277.1"/>
    </source>
</evidence>
<name>A0A1H8XR20_9PSEU</name>
<dbReference type="AlphaFoldDB" id="A0A1H8XR20"/>
<dbReference type="NCBIfam" id="NF006741">
    <property type="entry name" value="PRK09269.1"/>
    <property type="match status" value="1"/>
</dbReference>
<dbReference type="EMBL" id="FOEF01000008">
    <property type="protein sequence ID" value="SEP42277.1"/>
    <property type="molecule type" value="Genomic_DNA"/>
</dbReference>
<dbReference type="SUPFAM" id="SSF48600">
    <property type="entry name" value="Chorismate mutase II"/>
    <property type="match status" value="1"/>
</dbReference>
<evidence type="ECO:0000256" key="5">
    <source>
        <dbReference type="PIRNR" id="PIRNR026640"/>
    </source>
</evidence>
<dbReference type="NCBIfam" id="TIGR01806">
    <property type="entry name" value="CM_mono2"/>
    <property type="match status" value="1"/>
</dbReference>
<keyword evidence="8" id="KW-1185">Reference proteome</keyword>
<evidence type="ECO:0000313" key="8">
    <source>
        <dbReference type="Proteomes" id="UP000198582"/>
    </source>
</evidence>
<proteinExistence type="predicted"/>
<keyword evidence="4 5" id="KW-0413">Isomerase</keyword>
<dbReference type="PROSITE" id="PS51168">
    <property type="entry name" value="CHORISMATE_MUT_2"/>
    <property type="match status" value="1"/>
</dbReference>
<sequence length="165" mass="17849">MAAPDAAGRLGPLTDLVVQRLQVSDQVAAAKFGTGKPIDDPVREQQELAEVRAKAATLGIDPDRTAAFFEDQIAASKVVQRGLFDRWTRHPDQAPTTRPDLNVIRAELDQLTTSLLAQLVATDGVRHPGIGCRVEVAEAQLSAIVIDRLDALHRNALRTALRSVC</sequence>
<dbReference type="EC" id="5.4.99.5" evidence="2 5"/>
<dbReference type="PANTHER" id="PTHR38041">
    <property type="entry name" value="CHORISMATE MUTASE"/>
    <property type="match status" value="1"/>
</dbReference>
<dbReference type="GO" id="GO:0004106">
    <property type="term" value="F:chorismate mutase activity"/>
    <property type="evidence" value="ECO:0007669"/>
    <property type="project" value="UniProtKB-EC"/>
</dbReference>
<dbReference type="Gene3D" id="1.20.59.10">
    <property type="entry name" value="Chorismate mutase"/>
    <property type="match status" value="1"/>
</dbReference>
<dbReference type="Pfam" id="PF01817">
    <property type="entry name" value="CM_2"/>
    <property type="match status" value="1"/>
</dbReference>
<keyword evidence="3" id="KW-0732">Signal</keyword>
<evidence type="ECO:0000256" key="3">
    <source>
        <dbReference type="ARBA" id="ARBA00022729"/>
    </source>
</evidence>
<dbReference type="InterPro" id="IPR051331">
    <property type="entry name" value="Chorismate_mutase-related"/>
</dbReference>
<evidence type="ECO:0000259" key="6">
    <source>
        <dbReference type="PROSITE" id="PS51168"/>
    </source>
</evidence>
<evidence type="ECO:0000256" key="4">
    <source>
        <dbReference type="ARBA" id="ARBA00023235"/>
    </source>
</evidence>
<dbReference type="GO" id="GO:0046417">
    <property type="term" value="P:chorismate metabolic process"/>
    <property type="evidence" value="ECO:0007669"/>
    <property type="project" value="InterPro"/>
</dbReference>
<feature type="domain" description="Chorismate mutase" evidence="6">
    <location>
        <begin position="1"/>
        <end position="84"/>
    </location>
</feature>
<dbReference type="GO" id="GO:0009697">
    <property type="term" value="P:salicylic acid biosynthetic process"/>
    <property type="evidence" value="ECO:0007669"/>
    <property type="project" value="TreeGrafter"/>
</dbReference>
<dbReference type="InterPro" id="IPR008240">
    <property type="entry name" value="Chorismate_mutase_periplasmic"/>
</dbReference>
<dbReference type="InterPro" id="IPR036979">
    <property type="entry name" value="CM_dom_sf"/>
</dbReference>
<protein>
    <recommendedName>
        <fullName evidence="2 5">Chorismate mutase</fullName>
        <ecNumber evidence="2 5">5.4.99.5</ecNumber>
    </recommendedName>
</protein>
<dbReference type="UniPathway" id="UPA00120">
    <property type="reaction ID" value="UER00203"/>
</dbReference>
<dbReference type="InterPro" id="IPR002701">
    <property type="entry name" value="CM_II_prokaryot"/>
</dbReference>
<comment type="catalytic activity">
    <reaction evidence="5">
        <text>chorismate = prephenate</text>
        <dbReference type="Rhea" id="RHEA:13897"/>
        <dbReference type="ChEBI" id="CHEBI:29748"/>
        <dbReference type="ChEBI" id="CHEBI:29934"/>
        <dbReference type="EC" id="5.4.99.5"/>
    </reaction>
</comment>